<feature type="region of interest" description="Disordered" evidence="2">
    <location>
        <begin position="22"/>
        <end position="67"/>
    </location>
</feature>
<feature type="coiled-coil region" evidence="1">
    <location>
        <begin position="127"/>
        <end position="155"/>
    </location>
</feature>
<keyword evidence="3" id="KW-1133">Transmembrane helix</keyword>
<dbReference type="RefSeq" id="WP_166400210.1">
    <property type="nucleotide sequence ID" value="NZ_JAANAS010000048.1"/>
</dbReference>
<evidence type="ECO:0000256" key="1">
    <source>
        <dbReference type="SAM" id="Coils"/>
    </source>
</evidence>
<evidence type="ECO:0000256" key="2">
    <source>
        <dbReference type="SAM" id="MobiDB-lite"/>
    </source>
</evidence>
<comment type="caution">
    <text evidence="4">The sequence shown here is derived from an EMBL/GenBank/DDBJ whole genome shotgun (WGS) entry which is preliminary data.</text>
</comment>
<reference evidence="4" key="1">
    <citation type="submission" date="2020-03" db="EMBL/GenBank/DDBJ databases">
        <title>Psychroflexus Maritimus sp. nov., isolate from marine sediment.</title>
        <authorList>
            <person name="Zhong Y.-L."/>
        </authorList>
    </citation>
    <scope>NUCLEOTIDE SEQUENCE</scope>
    <source>
        <strain evidence="4">C1</strain>
    </source>
</reference>
<name>A0A967AET8_9FLAO</name>
<gene>
    <name evidence="4" type="ORF">G7034_06770</name>
</gene>
<dbReference type="AlphaFoldDB" id="A0A967AET8"/>
<proteinExistence type="predicted"/>
<dbReference type="Proteomes" id="UP000643701">
    <property type="component" value="Unassembled WGS sequence"/>
</dbReference>
<sequence length="287" mass="32809">MSFTKSVVRQVGRDLGKVISNQVFGDRHSSPYRRVGSNSTSQKRQQTSKPVQQQTVSQPAEEEKITSTDFDRAIGFATTFTAPTMVRKLAGVYEVMKTEIHKAKQDGYLDTDESTMVFKMESEFMHKAEIITDLLELEEEKNESQLEKLQKIIELTQRLIKETIVLSLKGAKIQKKHYENQKSNYNKPDFKRYAGFGTIWMLNYARTGEKSLLSSIGANAICLVVIIIEPIAVMIYGISFLIAVSKFTKDKSTNKQMLQLINKEIEIEEQRIQLFEGMQMDSDELIK</sequence>
<organism evidence="4 5">
    <name type="scientific">Psychroflexus maritimus</name>
    <dbReference type="NCBI Taxonomy" id="2714865"/>
    <lineage>
        <taxon>Bacteria</taxon>
        <taxon>Pseudomonadati</taxon>
        <taxon>Bacteroidota</taxon>
        <taxon>Flavobacteriia</taxon>
        <taxon>Flavobacteriales</taxon>
        <taxon>Flavobacteriaceae</taxon>
        <taxon>Psychroflexus</taxon>
    </lineage>
</organism>
<evidence type="ECO:0000313" key="5">
    <source>
        <dbReference type="Proteomes" id="UP000643701"/>
    </source>
</evidence>
<dbReference type="EMBL" id="JAANAS010000048">
    <property type="protein sequence ID" value="NGZ89953.1"/>
    <property type="molecule type" value="Genomic_DNA"/>
</dbReference>
<keyword evidence="3" id="KW-0812">Transmembrane</keyword>
<evidence type="ECO:0000256" key="3">
    <source>
        <dbReference type="SAM" id="Phobius"/>
    </source>
</evidence>
<feature type="transmembrane region" description="Helical" evidence="3">
    <location>
        <begin position="216"/>
        <end position="244"/>
    </location>
</feature>
<keyword evidence="3" id="KW-0472">Membrane</keyword>
<keyword evidence="1" id="KW-0175">Coiled coil</keyword>
<keyword evidence="5" id="KW-1185">Reference proteome</keyword>
<accession>A0A967AET8</accession>
<feature type="compositionally biased region" description="Polar residues" evidence="2">
    <location>
        <begin position="36"/>
        <end position="58"/>
    </location>
</feature>
<evidence type="ECO:0000313" key="4">
    <source>
        <dbReference type="EMBL" id="NGZ89953.1"/>
    </source>
</evidence>
<protein>
    <submittedName>
        <fullName evidence="4">Uncharacterized protein</fullName>
    </submittedName>
</protein>